<proteinExistence type="predicted"/>
<feature type="region of interest" description="Disordered" evidence="1">
    <location>
        <begin position="58"/>
        <end position="87"/>
    </location>
</feature>
<sequence>MPSHHEGVHQGVLGAGVWSPNRRSCSDTLVGSDLLHEASVSVPSDLWCIPEGDLDSELGTNDLNNNIHPDLKVRDSELSHRSHRVLS</sequence>
<gene>
    <name evidence="2" type="ORF">XNOV1_A035107</name>
</gene>
<dbReference type="EMBL" id="OY660876">
    <property type="protein sequence ID" value="CAJ1070042.1"/>
    <property type="molecule type" value="Genomic_DNA"/>
</dbReference>
<reference evidence="2" key="1">
    <citation type="submission" date="2023-08" db="EMBL/GenBank/DDBJ databases">
        <authorList>
            <person name="Alioto T."/>
            <person name="Alioto T."/>
            <person name="Gomez Garrido J."/>
        </authorList>
    </citation>
    <scope>NUCLEOTIDE SEQUENCE</scope>
</reference>
<dbReference type="AlphaFoldDB" id="A0AAV1G7Q5"/>
<evidence type="ECO:0000313" key="2">
    <source>
        <dbReference type="EMBL" id="CAJ1070042.1"/>
    </source>
</evidence>
<protein>
    <submittedName>
        <fullName evidence="2">Uncharacterized protein</fullName>
    </submittedName>
</protein>
<evidence type="ECO:0000256" key="1">
    <source>
        <dbReference type="SAM" id="MobiDB-lite"/>
    </source>
</evidence>
<evidence type="ECO:0000313" key="3">
    <source>
        <dbReference type="Proteomes" id="UP001178508"/>
    </source>
</evidence>
<feature type="compositionally biased region" description="Polar residues" evidence="1">
    <location>
        <begin position="58"/>
        <end position="67"/>
    </location>
</feature>
<keyword evidence="3" id="KW-1185">Reference proteome</keyword>
<organism evidence="2 3">
    <name type="scientific">Xyrichtys novacula</name>
    <name type="common">Pearly razorfish</name>
    <name type="synonym">Hemipteronotus novacula</name>
    <dbReference type="NCBI Taxonomy" id="13765"/>
    <lineage>
        <taxon>Eukaryota</taxon>
        <taxon>Metazoa</taxon>
        <taxon>Chordata</taxon>
        <taxon>Craniata</taxon>
        <taxon>Vertebrata</taxon>
        <taxon>Euteleostomi</taxon>
        <taxon>Actinopterygii</taxon>
        <taxon>Neopterygii</taxon>
        <taxon>Teleostei</taxon>
        <taxon>Neoteleostei</taxon>
        <taxon>Acanthomorphata</taxon>
        <taxon>Eupercaria</taxon>
        <taxon>Labriformes</taxon>
        <taxon>Labridae</taxon>
        <taxon>Xyrichtys</taxon>
    </lineage>
</organism>
<accession>A0AAV1G7Q5</accession>
<feature type="compositionally biased region" description="Basic and acidic residues" evidence="1">
    <location>
        <begin position="69"/>
        <end position="80"/>
    </location>
</feature>
<dbReference type="Proteomes" id="UP001178508">
    <property type="component" value="Chromosome 13"/>
</dbReference>
<name>A0AAV1G7Q5_XYRNO</name>